<keyword evidence="12" id="KW-1185">Reference proteome</keyword>
<feature type="transmembrane region" description="Helical" evidence="8">
    <location>
        <begin position="26"/>
        <end position="53"/>
    </location>
</feature>
<dbReference type="EMBL" id="CP053985">
    <property type="protein sequence ID" value="QKH36239.1"/>
    <property type="molecule type" value="Genomic_DNA"/>
</dbReference>
<comment type="subcellular location">
    <subcellularLocation>
        <location evidence="1">Periplasm</location>
    </subcellularLocation>
</comment>
<sequence>MACEQNIEIPMLKDIAQRFVLKARPFMIFALAATLAHATAGAGVMVGGTRVIFNEKERESSIPVKNTGTAPYVVQAWIDAGEGNTKTPFVASPPLSRLDSGQENVLRILRLSGSLPQDRESVFWLNVKEIPEKSQDENVLQIAVRTRIKLFYRPAGLAGKPGEQRQQLQWAVSSGGKGAVLKIANPSAYHVTFATLNVNGGQQEINGGMVPPGGVLEYPLSGLSAPRDVDVVFTTINDYGAETPEEKVRVPSAQAPVHVKAEPVAPAAGR</sequence>
<gene>
    <name evidence="11" type="ORF">FOC84_15290</name>
</gene>
<dbReference type="InterPro" id="IPR016148">
    <property type="entry name" value="Pili_assmbl_chaperone_C"/>
</dbReference>
<dbReference type="Gene3D" id="2.60.40.10">
    <property type="entry name" value="Immunoglobulins"/>
    <property type="match status" value="2"/>
</dbReference>
<keyword evidence="3" id="KW-1029">Fimbrium biogenesis</keyword>
<feature type="region of interest" description="Disordered" evidence="7">
    <location>
        <begin position="250"/>
        <end position="270"/>
    </location>
</feature>
<evidence type="ECO:0000256" key="1">
    <source>
        <dbReference type="ARBA" id="ARBA00004418"/>
    </source>
</evidence>
<evidence type="ECO:0000313" key="11">
    <source>
        <dbReference type="EMBL" id="QKH36239.1"/>
    </source>
</evidence>
<evidence type="ECO:0000256" key="8">
    <source>
        <dbReference type="SAM" id="Phobius"/>
    </source>
</evidence>
<keyword evidence="6" id="KW-0143">Chaperone</keyword>
<evidence type="ECO:0000256" key="2">
    <source>
        <dbReference type="ARBA" id="ARBA00007399"/>
    </source>
</evidence>
<dbReference type="InterPro" id="IPR016147">
    <property type="entry name" value="Pili_assmbl_chaperone_N"/>
</dbReference>
<feature type="domain" description="Pili assembly chaperone N-terminal" evidence="9">
    <location>
        <begin position="43"/>
        <end position="157"/>
    </location>
</feature>
<evidence type="ECO:0000259" key="9">
    <source>
        <dbReference type="Pfam" id="PF00345"/>
    </source>
</evidence>
<dbReference type="InterPro" id="IPR013783">
    <property type="entry name" value="Ig-like_fold"/>
</dbReference>
<keyword evidence="8" id="KW-1133">Transmembrane helix</keyword>
<dbReference type="InterPro" id="IPR001829">
    <property type="entry name" value="Pili_assmbl_chaperone_bac"/>
</dbReference>
<protein>
    <submittedName>
        <fullName evidence="11">Molecular chaperone</fullName>
    </submittedName>
</protein>
<dbReference type="KEGG" id="apes:FOC84_15290"/>
<evidence type="ECO:0000256" key="3">
    <source>
        <dbReference type="ARBA" id="ARBA00022558"/>
    </source>
</evidence>
<dbReference type="Proteomes" id="UP000500970">
    <property type="component" value="Chromosome"/>
</dbReference>
<reference evidence="11 12" key="1">
    <citation type="submission" date="2020-05" db="EMBL/GenBank/DDBJ databases">
        <title>FDA dAtabase for Regulatory Grade micrObial Sequences (FDA-ARGOS): Supporting development and validation of Infectious Disease Dx tests.</title>
        <authorList>
            <person name="Sproer C."/>
            <person name="Gronow S."/>
            <person name="Severitt S."/>
            <person name="Schroder I."/>
            <person name="Tallon L."/>
            <person name="Sadzewicz L."/>
            <person name="Zhao X."/>
            <person name="Vavikolanu K."/>
            <person name="Mehta A."/>
            <person name="Aluvathingal J."/>
            <person name="Nadendla S."/>
            <person name="Myers T."/>
            <person name="Yan Y."/>
            <person name="Sichtig H."/>
        </authorList>
    </citation>
    <scope>NUCLEOTIDE SEQUENCE [LARGE SCALE GENOMIC DNA]</scope>
    <source>
        <strain evidence="11 12">FDAARGOS_790</strain>
    </source>
</reference>
<keyword evidence="5" id="KW-0574">Periplasm</keyword>
<name>A0A7D4HRW0_9BURK</name>
<dbReference type="PANTHER" id="PTHR30251:SF2">
    <property type="entry name" value="FIMBRIAL CHAPERONE YADV-RELATED"/>
    <property type="match status" value="1"/>
</dbReference>
<dbReference type="FunFam" id="2.60.40.10:FF:000458">
    <property type="entry name" value="Molecular chaperone FimC"/>
    <property type="match status" value="1"/>
</dbReference>
<dbReference type="Pfam" id="PF02753">
    <property type="entry name" value="PapD_C"/>
    <property type="match status" value="1"/>
</dbReference>
<keyword evidence="4" id="KW-0732">Signal</keyword>
<dbReference type="GO" id="GO:0030288">
    <property type="term" value="C:outer membrane-bounded periplasmic space"/>
    <property type="evidence" value="ECO:0007669"/>
    <property type="project" value="InterPro"/>
</dbReference>
<evidence type="ECO:0000256" key="4">
    <source>
        <dbReference type="ARBA" id="ARBA00022729"/>
    </source>
</evidence>
<dbReference type="PRINTS" id="PR00969">
    <property type="entry name" value="CHAPERONPILI"/>
</dbReference>
<proteinExistence type="inferred from homology"/>
<dbReference type="InterPro" id="IPR036316">
    <property type="entry name" value="Pili_assmbl_chap_C_dom_sf"/>
</dbReference>
<comment type="similarity">
    <text evidence="2">Belongs to the periplasmic pilus chaperone family.</text>
</comment>
<dbReference type="Pfam" id="PF00345">
    <property type="entry name" value="PapD_N"/>
    <property type="match status" value="1"/>
</dbReference>
<accession>A0A7D4HRW0</accession>
<dbReference type="SUPFAM" id="SSF49354">
    <property type="entry name" value="PapD-like"/>
    <property type="match status" value="1"/>
</dbReference>
<dbReference type="AlphaFoldDB" id="A0A7D4HRW0"/>
<organism evidence="11 12">
    <name type="scientific">Achromobacter pestifer</name>
    <dbReference type="NCBI Taxonomy" id="1353889"/>
    <lineage>
        <taxon>Bacteria</taxon>
        <taxon>Pseudomonadati</taxon>
        <taxon>Pseudomonadota</taxon>
        <taxon>Betaproteobacteria</taxon>
        <taxon>Burkholderiales</taxon>
        <taxon>Alcaligenaceae</taxon>
        <taxon>Achromobacter</taxon>
    </lineage>
</organism>
<keyword evidence="8" id="KW-0472">Membrane</keyword>
<dbReference type="PANTHER" id="PTHR30251">
    <property type="entry name" value="PILUS ASSEMBLY CHAPERONE"/>
    <property type="match status" value="1"/>
</dbReference>
<evidence type="ECO:0000256" key="5">
    <source>
        <dbReference type="ARBA" id="ARBA00022764"/>
    </source>
</evidence>
<evidence type="ECO:0000256" key="7">
    <source>
        <dbReference type="SAM" id="MobiDB-lite"/>
    </source>
</evidence>
<dbReference type="SUPFAM" id="SSF49584">
    <property type="entry name" value="Periplasmic chaperone C-domain"/>
    <property type="match status" value="1"/>
</dbReference>
<dbReference type="GO" id="GO:0071555">
    <property type="term" value="P:cell wall organization"/>
    <property type="evidence" value="ECO:0007669"/>
    <property type="project" value="InterPro"/>
</dbReference>
<keyword evidence="8" id="KW-0812">Transmembrane</keyword>
<evidence type="ECO:0000313" key="12">
    <source>
        <dbReference type="Proteomes" id="UP000500970"/>
    </source>
</evidence>
<dbReference type="InterPro" id="IPR050643">
    <property type="entry name" value="Periplasmic_pilus_chap"/>
</dbReference>
<evidence type="ECO:0000256" key="6">
    <source>
        <dbReference type="ARBA" id="ARBA00023186"/>
    </source>
</evidence>
<feature type="domain" description="Pili assembly chaperone C-terminal" evidence="10">
    <location>
        <begin position="184"/>
        <end position="243"/>
    </location>
</feature>
<evidence type="ECO:0000259" key="10">
    <source>
        <dbReference type="Pfam" id="PF02753"/>
    </source>
</evidence>
<dbReference type="InterPro" id="IPR008962">
    <property type="entry name" value="PapD-like_sf"/>
</dbReference>